<dbReference type="PANTHER" id="PTHR30474">
    <property type="entry name" value="CELL CYCLE PROTEIN"/>
    <property type="match status" value="1"/>
</dbReference>
<dbReference type="GO" id="GO:0008360">
    <property type="term" value="P:regulation of cell shape"/>
    <property type="evidence" value="ECO:0007669"/>
    <property type="project" value="UniProtKB-KW"/>
</dbReference>
<evidence type="ECO:0000256" key="6">
    <source>
        <dbReference type="SAM" id="Phobius"/>
    </source>
</evidence>
<evidence type="ECO:0000256" key="2">
    <source>
        <dbReference type="ARBA" id="ARBA00022692"/>
    </source>
</evidence>
<keyword evidence="4 6" id="KW-1133">Transmembrane helix</keyword>
<feature type="transmembrane region" description="Helical" evidence="6">
    <location>
        <begin position="248"/>
        <end position="275"/>
    </location>
</feature>
<dbReference type="GO" id="GO:0015648">
    <property type="term" value="F:lipid-linked peptidoglycan transporter activity"/>
    <property type="evidence" value="ECO:0007669"/>
    <property type="project" value="TreeGrafter"/>
</dbReference>
<feature type="transmembrane region" description="Helical" evidence="6">
    <location>
        <begin position="287"/>
        <end position="311"/>
    </location>
</feature>
<keyword evidence="2 6" id="KW-0812">Transmembrane</keyword>
<dbReference type="GO" id="GO:0005886">
    <property type="term" value="C:plasma membrane"/>
    <property type="evidence" value="ECO:0007669"/>
    <property type="project" value="TreeGrafter"/>
</dbReference>
<accession>A0A0G0K6D3</accession>
<protein>
    <submittedName>
        <fullName evidence="7">Rod shape-determining protein RodA</fullName>
    </submittedName>
</protein>
<evidence type="ECO:0000256" key="5">
    <source>
        <dbReference type="ARBA" id="ARBA00023136"/>
    </source>
</evidence>
<feature type="transmembrane region" description="Helical" evidence="6">
    <location>
        <begin position="33"/>
        <end position="53"/>
    </location>
</feature>
<sequence>MASIFLLVIFGLAEIYSIALSNDSLGFLNFKKQLFFIIVGFLFLFIFSLIDYYNLRGFSNYLYIISVILLASVLFFGNTVRGTTGWFDLGFFRLQPVEFVKVFLLIFLAKYFSNASIKLNPLKHILISGACTLVLIVLILMQPDFGSAFLLFMLWGIMIFVAGFNKKYIIMIAATLLIVFLSGWFFFFEDYQKQRLMTFFNPQSNPLAEGYNVNQAIIAVGSGGLTGRGIGFGSQSQLKFLPEAQNDFIFAVIAEELGFLGVSLIIFFFAVFYFRLLRNAFKIGDDFGIFFIIGALGLIFMEMFINIGMNIGLLPVVGISLPFISYGGSAIISTLIIVGLAEGIIARARLKT</sequence>
<feature type="transmembrane region" description="Helical" evidence="6">
    <location>
        <begin position="323"/>
        <end position="346"/>
    </location>
</feature>
<dbReference type="NCBIfam" id="TIGR02210">
    <property type="entry name" value="rodA_shape"/>
    <property type="match status" value="1"/>
</dbReference>
<dbReference type="PROSITE" id="PS00428">
    <property type="entry name" value="FTSW_RODA_SPOVE"/>
    <property type="match status" value="1"/>
</dbReference>
<feature type="transmembrane region" description="Helical" evidence="6">
    <location>
        <begin position="60"/>
        <end position="80"/>
    </location>
</feature>
<evidence type="ECO:0000256" key="4">
    <source>
        <dbReference type="ARBA" id="ARBA00022989"/>
    </source>
</evidence>
<evidence type="ECO:0000256" key="1">
    <source>
        <dbReference type="ARBA" id="ARBA00004141"/>
    </source>
</evidence>
<organism evidence="7 8">
    <name type="scientific">Candidatus Falkowbacteria bacterium GW2011_GWE1_38_31</name>
    <dbReference type="NCBI Taxonomy" id="1618638"/>
    <lineage>
        <taxon>Bacteria</taxon>
        <taxon>Candidatus Falkowiibacteriota</taxon>
    </lineage>
</organism>
<dbReference type="PATRIC" id="fig|1618638.3.peg.346"/>
<evidence type="ECO:0000313" key="7">
    <source>
        <dbReference type="EMBL" id="KKQ71045.1"/>
    </source>
</evidence>
<keyword evidence="5 6" id="KW-0472">Membrane</keyword>
<comment type="subcellular location">
    <subcellularLocation>
        <location evidence="1">Membrane</location>
        <topology evidence="1">Multi-pass membrane protein</topology>
    </subcellularLocation>
</comment>
<gene>
    <name evidence="7" type="ORF">US91_C0002G0124</name>
</gene>
<dbReference type="InterPro" id="IPR018365">
    <property type="entry name" value="Cell_cycle_FtsW-rel_CS"/>
</dbReference>
<dbReference type="GO" id="GO:0051301">
    <property type="term" value="P:cell division"/>
    <property type="evidence" value="ECO:0007669"/>
    <property type="project" value="InterPro"/>
</dbReference>
<dbReference type="InterPro" id="IPR011923">
    <property type="entry name" value="RodA/MrdB"/>
</dbReference>
<dbReference type="AlphaFoldDB" id="A0A0G0K6D3"/>
<proteinExistence type="predicted"/>
<name>A0A0G0K6D3_9BACT</name>
<feature type="transmembrane region" description="Helical" evidence="6">
    <location>
        <begin position="124"/>
        <end position="141"/>
    </location>
</feature>
<dbReference type="GO" id="GO:0032153">
    <property type="term" value="C:cell division site"/>
    <property type="evidence" value="ECO:0007669"/>
    <property type="project" value="TreeGrafter"/>
</dbReference>
<dbReference type="Proteomes" id="UP000034022">
    <property type="component" value="Unassembled WGS sequence"/>
</dbReference>
<feature type="transmembrane region" description="Helical" evidence="6">
    <location>
        <begin position="147"/>
        <end position="164"/>
    </location>
</feature>
<feature type="transmembrane region" description="Helical" evidence="6">
    <location>
        <begin position="92"/>
        <end position="112"/>
    </location>
</feature>
<feature type="transmembrane region" description="Helical" evidence="6">
    <location>
        <begin position="169"/>
        <end position="187"/>
    </location>
</feature>
<evidence type="ECO:0000313" key="8">
    <source>
        <dbReference type="Proteomes" id="UP000034022"/>
    </source>
</evidence>
<keyword evidence="3" id="KW-0133">Cell shape</keyword>
<reference evidence="7 8" key="1">
    <citation type="journal article" date="2015" name="Nature">
        <title>rRNA introns, odd ribosomes, and small enigmatic genomes across a large radiation of phyla.</title>
        <authorList>
            <person name="Brown C.T."/>
            <person name="Hug L.A."/>
            <person name="Thomas B.C."/>
            <person name="Sharon I."/>
            <person name="Castelle C.J."/>
            <person name="Singh A."/>
            <person name="Wilkins M.J."/>
            <person name="Williams K.H."/>
            <person name="Banfield J.F."/>
        </authorList>
    </citation>
    <scope>NUCLEOTIDE SEQUENCE [LARGE SCALE GENOMIC DNA]</scope>
</reference>
<dbReference type="Pfam" id="PF01098">
    <property type="entry name" value="FTSW_RODA_SPOVE"/>
    <property type="match status" value="1"/>
</dbReference>
<evidence type="ECO:0000256" key="3">
    <source>
        <dbReference type="ARBA" id="ARBA00022960"/>
    </source>
</evidence>
<dbReference type="InterPro" id="IPR001182">
    <property type="entry name" value="FtsW/RodA"/>
</dbReference>
<comment type="caution">
    <text evidence="7">The sequence shown here is derived from an EMBL/GenBank/DDBJ whole genome shotgun (WGS) entry which is preliminary data.</text>
</comment>
<dbReference type="EMBL" id="LBUU01000002">
    <property type="protein sequence ID" value="KKQ71045.1"/>
    <property type="molecule type" value="Genomic_DNA"/>
</dbReference>